<sequence>MLSRLMLSTALLTTVFFHSNVQAAETEFEVAAPTAEALRQTLKDVREAREQGLTDHVIVTLPPGVVLLEETLQLTPAEVGNGLTLKAKERGKSVLSGTIGLKSLGKNDLGQWRFALPVETDLKNPPRAVIIEQEMQTPARHPNQGYFRIDKAFEDRRSGFTTNPGDIPDELSTDTGYCDLVLLHDWSSSRIPVASYDAETKSVHSLGPIGCAAKHYAIDHFEKQPRYWLEGHPLFADQPGEWFIDRDVKELLVVAGDEKQAPEVRVPGVEVILHAAGTDKSALQKLTLDGLVFSGSHFPMPAGGMATGQASVHERRADDGSRPSGTRVMLSAAVQFEIAENCRIQGCQFVGLGNSGLWLGQRSSNFVVRDCRFEEIGGNGLNIGEENNRRINGKTWYHVAPEQVPTNNRVEKCKFRFCGEILPGSVAIWGAFNRNLLIAENEILDCPYTGISLGWMWNKNDTPARDNVIRDNRIQYTMQVLSDGGGIYTLGKQPNSIIENNLITDIPLNAGRAESNGMFFDQGSMGFLIRNNTIRRVDKSPLRFHQAGTITARDNRWELAEGVPPVRYNNTPEENITLENNTVIEPQTRIFLIGNSLTWDTVPSRLDEAVEWHIDCGKPLEYIRANPDAPCVGTSRIWPIALRSAEYDFLSVQPHYGSGLEADVETISHWLKMQPKAICVIHTGWARSAELAEEYADDDPAGPPTHSSAYYDELLSQLKERFPEREFRTTGAMHLLHSIEQDIAAGKAPIDKLSDLYRDAIHMTTSGGRYLMHNRMRQTLGQPLIDGGFGDIDPELKAYLDRKLAEQQN</sequence>
<accession>F0SKG7</accession>
<dbReference type="OrthoDB" id="227157at2"/>
<organism evidence="3 4">
    <name type="scientific">Rubinisphaera brasiliensis (strain ATCC 49424 / DSM 5305 / JCM 21570 / IAM 15109 / NBRC 103401 / IFAM 1448)</name>
    <name type="common">Planctomyces brasiliensis</name>
    <dbReference type="NCBI Taxonomy" id="756272"/>
    <lineage>
        <taxon>Bacteria</taxon>
        <taxon>Pseudomonadati</taxon>
        <taxon>Planctomycetota</taxon>
        <taxon>Planctomycetia</taxon>
        <taxon>Planctomycetales</taxon>
        <taxon>Planctomycetaceae</taxon>
        <taxon>Rubinisphaera</taxon>
    </lineage>
</organism>
<dbReference type="EMBL" id="CP002546">
    <property type="protein sequence ID" value="ADY61948.1"/>
    <property type="molecule type" value="Genomic_DNA"/>
</dbReference>
<evidence type="ECO:0000259" key="2">
    <source>
        <dbReference type="Pfam" id="PF13229"/>
    </source>
</evidence>
<feature type="signal peptide" evidence="1">
    <location>
        <begin position="1"/>
        <end position="23"/>
    </location>
</feature>
<reference evidence="4" key="1">
    <citation type="submission" date="2011-02" db="EMBL/GenBank/DDBJ databases">
        <title>The complete genome of Planctomyces brasiliensis DSM 5305.</title>
        <authorList>
            <person name="Lucas S."/>
            <person name="Copeland A."/>
            <person name="Lapidus A."/>
            <person name="Bruce D."/>
            <person name="Goodwin L."/>
            <person name="Pitluck S."/>
            <person name="Kyrpides N."/>
            <person name="Mavromatis K."/>
            <person name="Pagani I."/>
            <person name="Ivanova N."/>
            <person name="Ovchinnikova G."/>
            <person name="Lu M."/>
            <person name="Detter J.C."/>
            <person name="Han C."/>
            <person name="Land M."/>
            <person name="Hauser L."/>
            <person name="Markowitz V."/>
            <person name="Cheng J.-F."/>
            <person name="Hugenholtz P."/>
            <person name="Woyke T."/>
            <person name="Wu D."/>
            <person name="Tindall B."/>
            <person name="Pomrenke H.G."/>
            <person name="Brambilla E."/>
            <person name="Klenk H.-P."/>
            <person name="Eisen J.A."/>
        </authorList>
    </citation>
    <scope>NUCLEOTIDE SEQUENCE [LARGE SCALE GENOMIC DNA]</scope>
    <source>
        <strain evidence="4">ATCC 49424 / DSM 5305 / JCM 21570 / NBRC 103401 / IFAM 1448</strain>
    </source>
</reference>
<keyword evidence="1" id="KW-0732">Signal</keyword>
<dbReference type="AlphaFoldDB" id="F0SKG7"/>
<feature type="chain" id="PRO_5003257079" description="Right handed beta helix domain-containing protein" evidence="1">
    <location>
        <begin position="24"/>
        <end position="809"/>
    </location>
</feature>
<dbReference type="Gene3D" id="2.160.20.10">
    <property type="entry name" value="Single-stranded right-handed beta-helix, Pectin lyase-like"/>
    <property type="match status" value="1"/>
</dbReference>
<dbReference type="HOGENOM" id="CLU_348471_0_0_0"/>
<dbReference type="InterPro" id="IPR039448">
    <property type="entry name" value="Beta_helix"/>
</dbReference>
<gene>
    <name evidence="3" type="ordered locus">Plabr_4375</name>
</gene>
<dbReference type="InterPro" id="IPR012334">
    <property type="entry name" value="Pectin_lyas_fold"/>
</dbReference>
<evidence type="ECO:0000313" key="3">
    <source>
        <dbReference type="EMBL" id="ADY61948.1"/>
    </source>
</evidence>
<dbReference type="SMART" id="SM00710">
    <property type="entry name" value="PbH1"/>
    <property type="match status" value="7"/>
</dbReference>
<dbReference type="STRING" id="756272.Plabr_4375"/>
<dbReference type="InterPro" id="IPR006626">
    <property type="entry name" value="PbH1"/>
</dbReference>
<dbReference type="KEGG" id="pbs:Plabr_4375"/>
<evidence type="ECO:0000313" key="4">
    <source>
        <dbReference type="Proteomes" id="UP000006860"/>
    </source>
</evidence>
<dbReference type="PANTHER" id="PTHR36453:SF1">
    <property type="entry name" value="RIGHT HANDED BETA HELIX DOMAIN-CONTAINING PROTEIN"/>
    <property type="match status" value="1"/>
</dbReference>
<dbReference type="SUPFAM" id="SSF51126">
    <property type="entry name" value="Pectin lyase-like"/>
    <property type="match status" value="1"/>
</dbReference>
<name>F0SKG7_RUBBR</name>
<dbReference type="Proteomes" id="UP000006860">
    <property type="component" value="Chromosome"/>
</dbReference>
<dbReference type="RefSeq" id="WP_013630653.1">
    <property type="nucleotide sequence ID" value="NC_015174.1"/>
</dbReference>
<keyword evidence="4" id="KW-1185">Reference proteome</keyword>
<dbReference type="InterPro" id="IPR011050">
    <property type="entry name" value="Pectin_lyase_fold/virulence"/>
</dbReference>
<feature type="domain" description="Right handed beta helix" evidence="2">
    <location>
        <begin position="406"/>
        <end position="507"/>
    </location>
</feature>
<dbReference type="PANTHER" id="PTHR36453">
    <property type="entry name" value="SECRETED PROTEIN-RELATED"/>
    <property type="match status" value="1"/>
</dbReference>
<dbReference type="Pfam" id="PF13229">
    <property type="entry name" value="Beta_helix"/>
    <property type="match status" value="1"/>
</dbReference>
<dbReference type="eggNOG" id="COG3420">
    <property type="taxonomic scope" value="Bacteria"/>
</dbReference>
<protein>
    <recommendedName>
        <fullName evidence="2">Right handed beta helix domain-containing protein</fullName>
    </recommendedName>
</protein>
<evidence type="ECO:0000256" key="1">
    <source>
        <dbReference type="SAM" id="SignalP"/>
    </source>
</evidence>
<proteinExistence type="predicted"/>